<feature type="compositionally biased region" description="Basic residues" evidence="1">
    <location>
        <begin position="590"/>
        <end position="600"/>
    </location>
</feature>
<sequence>MHLLPECLGALKYHESRLREGGINDAKTEHHSYKTELNIIAKYYAVSSEVAQKVQKWKDIFKATLFGSGKERVSVDEQAVNCMFVSNKQRTHQLPCQALFGSGKERVSVGEQATQHVLDTTKEALSQNLTLQKTIIKQHLLGEPNVENLESIIGQKRNCGSAFPKNKDTNLDYDDHERRYWQNSPQKRQCTEPIADAENNPFFESENNLDKEKAKSKSQSISLPENENTHESQQYNDDESYGEVSNVEDESQQCNGDESYGEVSLNSDLESGKTIMDSIFLNGIIDMTDPRVKKSVRSKLNEEQELWLNQVLEKRTWDLTPEFKDYCNQFTEDRCNRIHIPTLVRKSFIAGHFDPFLYEGHDSENIYFVYMSPACFKRLLISVVNSSVRLEAPNNSESNESDLERTYAIDTTIYIVNRLFRMHQDVLERTWLEILTKDTRNRKIDGALKVLKTRKKKHQTICIVEFSYGKKAPDSKKTGDDVKLARNATRILNKLLDSVPCKKARVYTIQCVNGQIHIRYLARPLPSLYLYDEFACIKIPNSFDDMEQFAVDMKMLMDFQSDVLKTVKSVNKPVENENVDKSEVETTPKKVTKKTKKKDI</sequence>
<proteinExistence type="predicted"/>
<feature type="compositionally biased region" description="Basic and acidic residues" evidence="1">
    <location>
        <begin position="575"/>
        <end position="588"/>
    </location>
</feature>
<evidence type="ECO:0000256" key="1">
    <source>
        <dbReference type="SAM" id="MobiDB-lite"/>
    </source>
</evidence>
<organism evidence="2 3">
    <name type="scientific">Rhizophagus clarus</name>
    <dbReference type="NCBI Taxonomy" id="94130"/>
    <lineage>
        <taxon>Eukaryota</taxon>
        <taxon>Fungi</taxon>
        <taxon>Fungi incertae sedis</taxon>
        <taxon>Mucoromycota</taxon>
        <taxon>Glomeromycotina</taxon>
        <taxon>Glomeromycetes</taxon>
        <taxon>Glomerales</taxon>
        <taxon>Glomeraceae</taxon>
        <taxon>Rhizophagus</taxon>
    </lineage>
</organism>
<name>A0A8H3QYE0_9GLOM</name>
<dbReference type="AlphaFoldDB" id="A0A8H3QYE0"/>
<protein>
    <submittedName>
        <fullName evidence="2">Uncharacterized protein</fullName>
    </submittedName>
</protein>
<dbReference type="EMBL" id="BLAL01000229">
    <property type="protein sequence ID" value="GES93904.1"/>
    <property type="molecule type" value="Genomic_DNA"/>
</dbReference>
<accession>A0A8H3QYE0</accession>
<gene>
    <name evidence="2" type="ORF">RCL2_002064800</name>
</gene>
<dbReference type="Proteomes" id="UP000615446">
    <property type="component" value="Unassembled WGS sequence"/>
</dbReference>
<dbReference type="OrthoDB" id="2437846at2759"/>
<reference evidence="2" key="1">
    <citation type="submission" date="2019-10" db="EMBL/GenBank/DDBJ databases">
        <title>Conservation and host-specific expression of non-tandemly repeated heterogenous ribosome RNA gene in arbuscular mycorrhizal fungi.</title>
        <authorList>
            <person name="Maeda T."/>
            <person name="Kobayashi Y."/>
            <person name="Nakagawa T."/>
            <person name="Ezawa T."/>
            <person name="Yamaguchi K."/>
            <person name="Bino T."/>
            <person name="Nishimoto Y."/>
            <person name="Shigenobu S."/>
            <person name="Kawaguchi M."/>
        </authorList>
    </citation>
    <scope>NUCLEOTIDE SEQUENCE</scope>
    <source>
        <strain evidence="2">HR1</strain>
    </source>
</reference>
<comment type="caution">
    <text evidence="2">The sequence shown here is derived from an EMBL/GenBank/DDBJ whole genome shotgun (WGS) entry which is preliminary data.</text>
</comment>
<evidence type="ECO:0000313" key="3">
    <source>
        <dbReference type="Proteomes" id="UP000615446"/>
    </source>
</evidence>
<evidence type="ECO:0000313" key="2">
    <source>
        <dbReference type="EMBL" id="GES93904.1"/>
    </source>
</evidence>
<feature type="region of interest" description="Disordered" evidence="1">
    <location>
        <begin position="575"/>
        <end position="600"/>
    </location>
</feature>
<feature type="compositionally biased region" description="Acidic residues" evidence="1">
    <location>
        <begin position="236"/>
        <end position="251"/>
    </location>
</feature>
<feature type="compositionally biased region" description="Polar residues" evidence="1">
    <location>
        <begin position="217"/>
        <end position="235"/>
    </location>
</feature>
<feature type="region of interest" description="Disordered" evidence="1">
    <location>
        <begin position="178"/>
        <end position="263"/>
    </location>
</feature>